<gene>
    <name evidence="7" type="ORF">CYCCA115_LOCUS14199</name>
</gene>
<keyword evidence="1" id="KW-0479">Metal-binding</keyword>
<dbReference type="EMBL" id="CAKOGP040001836">
    <property type="protein sequence ID" value="CAJ1953599.1"/>
    <property type="molecule type" value="Genomic_DNA"/>
</dbReference>
<accession>A0AAD2JIE5</accession>
<comment type="caution">
    <text evidence="7">The sequence shown here is derived from an EMBL/GenBank/DDBJ whole genome shotgun (WGS) entry which is preliminary data.</text>
</comment>
<reference evidence="7" key="1">
    <citation type="submission" date="2023-08" db="EMBL/GenBank/DDBJ databases">
        <authorList>
            <person name="Audoor S."/>
            <person name="Bilcke G."/>
        </authorList>
    </citation>
    <scope>NUCLEOTIDE SEQUENCE</scope>
</reference>
<evidence type="ECO:0000313" key="8">
    <source>
        <dbReference type="Proteomes" id="UP001295423"/>
    </source>
</evidence>
<dbReference type="InterPro" id="IPR013083">
    <property type="entry name" value="Znf_RING/FYVE/PHD"/>
</dbReference>
<keyword evidence="5" id="KW-1133">Transmembrane helix</keyword>
<dbReference type="Proteomes" id="UP001295423">
    <property type="component" value="Unassembled WGS sequence"/>
</dbReference>
<dbReference type="AlphaFoldDB" id="A0AAD2JIE5"/>
<evidence type="ECO:0000313" key="7">
    <source>
        <dbReference type="EMBL" id="CAJ1953599.1"/>
    </source>
</evidence>
<dbReference type="SUPFAM" id="SSF57850">
    <property type="entry name" value="RING/U-box"/>
    <property type="match status" value="1"/>
</dbReference>
<sequence>MDLSESRYLRFHDDSSATMHRFLDQVPPGSLPSETEQQSSLPIIFGMIVLFLFVCVAANMSCRCGHSRSNETSDDPSALASPDPKRREAIEANLFSGKVDATLQAGSNTSSAIVFQPRQPAKDEECSICCNHFFSDEAFCIVKSCNHLFHKACIEQWIFDQRKDFCPVCRREVSGGGDGCKEIEMVSSQENNQPST</sequence>
<evidence type="ECO:0000256" key="1">
    <source>
        <dbReference type="ARBA" id="ARBA00022723"/>
    </source>
</evidence>
<feature type="transmembrane region" description="Helical" evidence="5">
    <location>
        <begin position="41"/>
        <end position="60"/>
    </location>
</feature>
<keyword evidence="5" id="KW-0472">Membrane</keyword>
<keyword evidence="8" id="KW-1185">Reference proteome</keyword>
<name>A0AAD2JIE5_9STRA</name>
<dbReference type="PANTHER" id="PTHR45798:SF97">
    <property type="entry name" value="ALCOHOL-SENSITIVE RING FINGER PROTEIN 1"/>
    <property type="match status" value="1"/>
</dbReference>
<proteinExistence type="predicted"/>
<dbReference type="InterPro" id="IPR001841">
    <property type="entry name" value="Znf_RING"/>
</dbReference>
<protein>
    <recommendedName>
        <fullName evidence="6">RING-type domain-containing protein</fullName>
    </recommendedName>
</protein>
<dbReference type="Pfam" id="PF13639">
    <property type="entry name" value="zf-RING_2"/>
    <property type="match status" value="1"/>
</dbReference>
<keyword evidence="5" id="KW-0812">Transmembrane</keyword>
<evidence type="ECO:0000259" key="6">
    <source>
        <dbReference type="PROSITE" id="PS50089"/>
    </source>
</evidence>
<dbReference type="Gene3D" id="3.30.40.10">
    <property type="entry name" value="Zinc/RING finger domain, C3HC4 (zinc finger)"/>
    <property type="match status" value="1"/>
</dbReference>
<dbReference type="PROSITE" id="PS50089">
    <property type="entry name" value="ZF_RING_2"/>
    <property type="match status" value="1"/>
</dbReference>
<keyword evidence="3" id="KW-0862">Zinc</keyword>
<evidence type="ECO:0000256" key="2">
    <source>
        <dbReference type="ARBA" id="ARBA00022771"/>
    </source>
</evidence>
<evidence type="ECO:0000256" key="3">
    <source>
        <dbReference type="ARBA" id="ARBA00022833"/>
    </source>
</evidence>
<evidence type="ECO:0000256" key="5">
    <source>
        <dbReference type="SAM" id="Phobius"/>
    </source>
</evidence>
<organism evidence="7 8">
    <name type="scientific">Cylindrotheca closterium</name>
    <dbReference type="NCBI Taxonomy" id="2856"/>
    <lineage>
        <taxon>Eukaryota</taxon>
        <taxon>Sar</taxon>
        <taxon>Stramenopiles</taxon>
        <taxon>Ochrophyta</taxon>
        <taxon>Bacillariophyta</taxon>
        <taxon>Bacillariophyceae</taxon>
        <taxon>Bacillariophycidae</taxon>
        <taxon>Bacillariales</taxon>
        <taxon>Bacillariaceae</taxon>
        <taxon>Cylindrotheca</taxon>
    </lineage>
</organism>
<keyword evidence="2 4" id="KW-0863">Zinc-finger</keyword>
<dbReference type="GO" id="GO:0008270">
    <property type="term" value="F:zinc ion binding"/>
    <property type="evidence" value="ECO:0007669"/>
    <property type="project" value="UniProtKB-KW"/>
</dbReference>
<dbReference type="PANTHER" id="PTHR45798">
    <property type="entry name" value="RING-H2 FINGER PROTEIN ATL61-RELATED-RELATED"/>
    <property type="match status" value="1"/>
</dbReference>
<dbReference type="InterPro" id="IPR052788">
    <property type="entry name" value="RING-type_E3_ligase_ATL"/>
</dbReference>
<evidence type="ECO:0000256" key="4">
    <source>
        <dbReference type="PROSITE-ProRule" id="PRU00175"/>
    </source>
</evidence>
<feature type="domain" description="RING-type" evidence="6">
    <location>
        <begin position="126"/>
        <end position="170"/>
    </location>
</feature>
<dbReference type="SMART" id="SM00184">
    <property type="entry name" value="RING"/>
    <property type="match status" value="1"/>
</dbReference>